<dbReference type="InterPro" id="IPR033133">
    <property type="entry name" value="PUM-HD"/>
</dbReference>
<dbReference type="PANTHER" id="PTHR47093:SF1">
    <property type="entry name" value="PROTEIN JSN1-RELATED"/>
    <property type="match status" value="1"/>
</dbReference>
<dbReference type="SMART" id="SM00360">
    <property type="entry name" value="RRM"/>
    <property type="match status" value="2"/>
</dbReference>
<accession>A0A5C3DSF8</accession>
<feature type="region of interest" description="Disordered" evidence="4">
    <location>
        <begin position="266"/>
        <end position="285"/>
    </location>
</feature>
<feature type="region of interest" description="Disordered" evidence="4">
    <location>
        <begin position="1259"/>
        <end position="1281"/>
    </location>
</feature>
<dbReference type="PROSITE" id="PS50303">
    <property type="entry name" value="PUM_HD"/>
    <property type="match status" value="1"/>
</dbReference>
<dbReference type="GO" id="GO:0003723">
    <property type="term" value="F:RNA binding"/>
    <property type="evidence" value="ECO:0007669"/>
    <property type="project" value="UniProtKB-UniRule"/>
</dbReference>
<evidence type="ECO:0000256" key="3">
    <source>
        <dbReference type="PROSITE-ProRule" id="PRU00317"/>
    </source>
</evidence>
<feature type="region of interest" description="Disordered" evidence="4">
    <location>
        <begin position="791"/>
        <end position="844"/>
    </location>
</feature>
<dbReference type="InterPro" id="IPR052645">
    <property type="entry name" value="Pumilio_domain_protein"/>
</dbReference>
<feature type="repeat" description="Pumilio" evidence="3">
    <location>
        <begin position="929"/>
        <end position="964"/>
    </location>
</feature>
<evidence type="ECO:0000256" key="4">
    <source>
        <dbReference type="SAM" id="MobiDB-lite"/>
    </source>
</evidence>
<dbReference type="FunFam" id="3.30.70.330:FF:000842">
    <property type="entry name" value="Pumilio domain-containing protein c"/>
    <property type="match status" value="1"/>
</dbReference>
<protein>
    <submittedName>
        <fullName evidence="7">Related to JSN1 - RNA-binding protein (Pumilio family)</fullName>
    </submittedName>
</protein>
<evidence type="ECO:0000259" key="6">
    <source>
        <dbReference type="PROSITE" id="PS50303"/>
    </source>
</evidence>
<feature type="compositionally biased region" description="Low complexity" evidence="4">
    <location>
        <begin position="1259"/>
        <end position="1268"/>
    </location>
</feature>
<keyword evidence="1" id="KW-0677">Repeat</keyword>
<gene>
    <name evidence="7" type="ORF">UTRI_00319_B</name>
</gene>
<dbReference type="OrthoDB" id="2017782at2759"/>
<dbReference type="InterPro" id="IPR001313">
    <property type="entry name" value="Pumilio_RNA-bd_rpt"/>
</dbReference>
<feature type="compositionally biased region" description="Polar residues" evidence="4">
    <location>
        <begin position="87"/>
        <end position="98"/>
    </location>
</feature>
<feature type="compositionally biased region" description="Polar residues" evidence="4">
    <location>
        <begin position="117"/>
        <end position="126"/>
    </location>
</feature>
<proteinExistence type="predicted"/>
<feature type="region of interest" description="Disordered" evidence="4">
    <location>
        <begin position="1"/>
        <end position="25"/>
    </location>
</feature>
<dbReference type="Pfam" id="PF00076">
    <property type="entry name" value="RRM_1"/>
    <property type="match status" value="2"/>
</dbReference>
<dbReference type="PANTHER" id="PTHR47093">
    <property type="entry name" value="PROTEIN JSN1-RELATED"/>
    <property type="match status" value="1"/>
</dbReference>
<feature type="region of interest" description="Disordered" evidence="4">
    <location>
        <begin position="177"/>
        <end position="199"/>
    </location>
</feature>
<dbReference type="Gene3D" id="3.30.70.330">
    <property type="match status" value="2"/>
</dbReference>
<dbReference type="Pfam" id="PF00806">
    <property type="entry name" value="PUF"/>
    <property type="match status" value="3"/>
</dbReference>
<dbReference type="CDD" id="cd00590">
    <property type="entry name" value="RRM_SF"/>
    <property type="match status" value="1"/>
</dbReference>
<dbReference type="Gene3D" id="1.25.10.10">
    <property type="entry name" value="Leucine-rich Repeat Variant"/>
    <property type="match status" value="1"/>
</dbReference>
<organism evidence="7 8">
    <name type="scientific">Ustilago trichophora</name>
    <dbReference type="NCBI Taxonomy" id="86804"/>
    <lineage>
        <taxon>Eukaryota</taxon>
        <taxon>Fungi</taxon>
        <taxon>Dikarya</taxon>
        <taxon>Basidiomycota</taxon>
        <taxon>Ustilaginomycotina</taxon>
        <taxon>Ustilaginomycetes</taxon>
        <taxon>Ustilaginales</taxon>
        <taxon>Ustilaginaceae</taxon>
        <taxon>Ustilago</taxon>
    </lineage>
</organism>
<keyword evidence="2" id="KW-0694">RNA-binding</keyword>
<evidence type="ECO:0000256" key="1">
    <source>
        <dbReference type="ARBA" id="ARBA00022737"/>
    </source>
</evidence>
<keyword evidence="8" id="KW-1185">Reference proteome</keyword>
<name>A0A5C3DSF8_9BASI</name>
<reference evidence="7 8" key="1">
    <citation type="submission" date="2018-03" db="EMBL/GenBank/DDBJ databases">
        <authorList>
            <person name="Guldener U."/>
        </authorList>
    </citation>
    <scope>NUCLEOTIDE SEQUENCE [LARGE SCALE GENOMIC DNA]</scope>
    <source>
        <strain evidence="7 8">NBRC100155</strain>
    </source>
</reference>
<evidence type="ECO:0000313" key="7">
    <source>
        <dbReference type="EMBL" id="SPO19929.1"/>
    </source>
</evidence>
<feature type="compositionally biased region" description="Polar residues" evidence="4">
    <location>
        <begin position="791"/>
        <end position="807"/>
    </location>
</feature>
<feature type="domain" description="PUM-HD" evidence="6">
    <location>
        <begin position="864"/>
        <end position="1222"/>
    </location>
</feature>
<dbReference type="Proteomes" id="UP000324022">
    <property type="component" value="Unassembled WGS sequence"/>
</dbReference>
<feature type="region of interest" description="Disordered" evidence="4">
    <location>
        <begin position="226"/>
        <end position="246"/>
    </location>
</feature>
<feature type="compositionally biased region" description="Polar residues" evidence="4">
    <location>
        <begin position="304"/>
        <end position="333"/>
    </location>
</feature>
<feature type="region of interest" description="Disordered" evidence="4">
    <location>
        <begin position="39"/>
        <end position="148"/>
    </location>
</feature>
<feature type="compositionally biased region" description="Low complexity" evidence="4">
    <location>
        <begin position="14"/>
        <end position="25"/>
    </location>
</feature>
<dbReference type="InterPro" id="IPR000504">
    <property type="entry name" value="RRM_dom"/>
</dbReference>
<dbReference type="InterPro" id="IPR016024">
    <property type="entry name" value="ARM-type_fold"/>
</dbReference>
<sequence length="1325" mass="142050">MLDNLNGEGAGFPSASASQSSLLSRRALQLQAEEAFMSQPPYRTASIANDSDPIVEPAQTGRSNRGRARAGTLPSSWGDNLPVLQPPQFQDRQPSFSHTPPGPPLDHQTAALHDLTRVSSASQLPPSSDAARLGAGLAPPSSSARLRSGSLTLPTANLANAFGPSFFSSHWQPTRSGLSNMTSAGTDEDSSSPFHSHDDATPRFSFDNIDMLDYLGLAGASLRDPNGHLNPNVDTSHTLGQPAEPDYGFTEADAFLASAQLRNRSSTLGGQQLRPRLNNGEGRARSSSYLPSFAFNAATAPDTAPQSAHSSNLTRSGNLSGSQSPYAGNAPHSSLLNTALHNRLHQYSAASSTQASDLGSRAPVNASRPRATSMGVLDQPHARVPLLGQYRPGPPANLGSTHNGFDTNLSPPGSAGNLKYMVPSASLASHLDSQNDLSALLAANGRNRAGTIAAFSGPGGRARAEQELLRMTQMQYEAALGRDAQSRPSSSGAMEALPSLDLYGSARTQQQQKAGQRSGTNSPFVQPTRTLWIGHLRPTATSQDLLQAFSHYGTIETFRLVPEKGCAFINYVDVADAVRARDDIVGRLGGRLGLGTIGPEGQVRIGFGKPDSVPQAGLGGFTPMLDSYGGSIDSAGTEVFGAESANQEPSRALWIGSIPSSTSTETLVSIFAPFGPIESVRVLASKSCAFINFERLDDAMVARKTLHGREVLGAEVGPVKIGFAKVPAKFTDGYFGSLDPGSAEFQAAMEALASLPGVGGLPLDAQQMGKGAEDYRNVAALDALSRQHLQPNSLSSQGLARNLSNDSARGPPPGASGRVAGFPTHSSSNSIVPSSDKGGVPLPAEMKPRATINDLQMLIRQLDEVDPDVESDVARIARFRPMVTYYARIPPVPELPPGKRFDNNRLKEVRKRLETPSCLPSDADAIARDYLPCVVDLSSDFIGNTLVQKFFERCSEPMKKTMLELIAPHLAMIGVHKNGTWAAQKIIDCTHTDDQRAIIAQHIRPYVPPLLLDQFGNYVVQRLIPFGTPHSDFIFEAMFDRCWEIAQGRFGSRSMRACLESPQLPMFHIKQVALAIVLNSVPLATSQNGALLVTWLLDAASLPGRFRLLAPRFAPHLANLCTHKLASQTVLRIISQKSDPEASRLLKAVLFEERGRSQLLEEVLVDQVHGSQFVTKLFAEQGVLEGAERQRCGEEVKNLLLKHGLVGMPPYRPLAIEMGLISANSGNGNGSGMYGSTAFESQAGLLERQLALMNLTPNTNSNTNSSSNMFEGRPSAPPPGEDTMNSFDPWALQDARQESEFNFHQQPQRQFLGHARNAHEGRAFF</sequence>
<feature type="domain" description="RRM" evidence="5">
    <location>
        <begin position="651"/>
        <end position="726"/>
    </location>
</feature>
<evidence type="ECO:0000259" key="5">
    <source>
        <dbReference type="PROSITE" id="PS50102"/>
    </source>
</evidence>
<dbReference type="EMBL" id="OOIN01000001">
    <property type="protein sequence ID" value="SPO19929.1"/>
    <property type="molecule type" value="Genomic_DNA"/>
</dbReference>
<evidence type="ECO:0000313" key="8">
    <source>
        <dbReference type="Proteomes" id="UP000324022"/>
    </source>
</evidence>
<dbReference type="SUPFAM" id="SSF54928">
    <property type="entry name" value="RNA-binding domain, RBD"/>
    <property type="match status" value="2"/>
</dbReference>
<dbReference type="InterPro" id="IPR012677">
    <property type="entry name" value="Nucleotide-bd_a/b_plait_sf"/>
</dbReference>
<dbReference type="GO" id="GO:0000288">
    <property type="term" value="P:nuclear-transcribed mRNA catabolic process, deadenylation-dependent decay"/>
    <property type="evidence" value="ECO:0007669"/>
    <property type="project" value="TreeGrafter"/>
</dbReference>
<dbReference type="SMART" id="SM00025">
    <property type="entry name" value="Pumilio"/>
    <property type="match status" value="6"/>
</dbReference>
<feature type="region of interest" description="Disordered" evidence="4">
    <location>
        <begin position="300"/>
        <end position="333"/>
    </location>
</feature>
<dbReference type="InterPro" id="IPR035979">
    <property type="entry name" value="RBD_domain_sf"/>
</dbReference>
<feature type="region of interest" description="Disordered" evidence="4">
    <location>
        <begin position="347"/>
        <end position="378"/>
    </location>
</feature>
<feature type="domain" description="RRM" evidence="5">
    <location>
        <begin position="529"/>
        <end position="610"/>
    </location>
</feature>
<feature type="compositionally biased region" description="Polar residues" evidence="4">
    <location>
        <begin position="348"/>
        <end position="357"/>
    </location>
</feature>
<feature type="compositionally biased region" description="Polar residues" evidence="4">
    <location>
        <begin position="824"/>
        <end position="833"/>
    </location>
</feature>
<evidence type="ECO:0000256" key="2">
    <source>
        <dbReference type="PROSITE-ProRule" id="PRU00176"/>
    </source>
</evidence>
<dbReference type="InterPro" id="IPR011989">
    <property type="entry name" value="ARM-like"/>
</dbReference>
<dbReference type="PROSITE" id="PS50302">
    <property type="entry name" value="PUM"/>
    <property type="match status" value="2"/>
</dbReference>
<dbReference type="SUPFAM" id="SSF48371">
    <property type="entry name" value="ARM repeat"/>
    <property type="match status" value="1"/>
</dbReference>
<dbReference type="PROSITE" id="PS50102">
    <property type="entry name" value="RRM"/>
    <property type="match status" value="2"/>
</dbReference>
<feature type="repeat" description="Pumilio" evidence="3">
    <location>
        <begin position="1002"/>
        <end position="1040"/>
    </location>
</feature>